<dbReference type="HOGENOM" id="CLU_1518054_0_0_1"/>
<evidence type="ECO:0000313" key="1">
    <source>
        <dbReference type="EMBL" id="ETW82457.1"/>
    </source>
</evidence>
<keyword evidence="2" id="KW-1185">Reference proteome</keyword>
<protein>
    <submittedName>
        <fullName evidence="1">Uncharacterized protein</fullName>
    </submittedName>
</protein>
<gene>
    <name evidence="1" type="ORF">HETIRDRAFT_416631</name>
</gene>
<dbReference type="RefSeq" id="XP_009544817.1">
    <property type="nucleotide sequence ID" value="XM_009546522.1"/>
</dbReference>
<proteinExistence type="predicted"/>
<name>W4K9E5_HETIT</name>
<dbReference type="KEGG" id="hir:HETIRDRAFT_416631"/>
<dbReference type="GeneID" id="20673341"/>
<dbReference type="InParanoid" id="W4K9E5"/>
<accession>W4K9E5</accession>
<sequence length="177" mass="19410">MAGIASIYRGWLGSDGARFPGQDITDLHLTNYGPAGPVINLRQHNLCLAAGVAFAYPERAAAAGAPWVYDFALVPRMRFVDHGLSPPFVPVLGPRVPVPVSFAIANGGVHVLGHRIRWFHHVRETYDLGLIHYYKHSKHRGHGPDQTPTMIVGAGAKHKVCSAIVYGAQVQQYWRSQ</sequence>
<reference evidence="1 2" key="1">
    <citation type="journal article" date="2012" name="New Phytol.">
        <title>Insight into trade-off between wood decay and parasitism from the genome of a fungal forest pathogen.</title>
        <authorList>
            <person name="Olson A."/>
            <person name="Aerts A."/>
            <person name="Asiegbu F."/>
            <person name="Belbahri L."/>
            <person name="Bouzid O."/>
            <person name="Broberg A."/>
            <person name="Canback B."/>
            <person name="Coutinho P.M."/>
            <person name="Cullen D."/>
            <person name="Dalman K."/>
            <person name="Deflorio G."/>
            <person name="van Diepen L.T."/>
            <person name="Dunand C."/>
            <person name="Duplessis S."/>
            <person name="Durling M."/>
            <person name="Gonthier P."/>
            <person name="Grimwood J."/>
            <person name="Fossdal C.G."/>
            <person name="Hansson D."/>
            <person name="Henrissat B."/>
            <person name="Hietala A."/>
            <person name="Himmelstrand K."/>
            <person name="Hoffmeister D."/>
            <person name="Hogberg N."/>
            <person name="James T.Y."/>
            <person name="Karlsson M."/>
            <person name="Kohler A."/>
            <person name="Kues U."/>
            <person name="Lee Y.H."/>
            <person name="Lin Y.C."/>
            <person name="Lind M."/>
            <person name="Lindquist E."/>
            <person name="Lombard V."/>
            <person name="Lucas S."/>
            <person name="Lunden K."/>
            <person name="Morin E."/>
            <person name="Murat C."/>
            <person name="Park J."/>
            <person name="Raffaello T."/>
            <person name="Rouze P."/>
            <person name="Salamov A."/>
            <person name="Schmutz J."/>
            <person name="Solheim H."/>
            <person name="Stahlberg J."/>
            <person name="Velez H."/>
            <person name="de Vries R.P."/>
            <person name="Wiebenga A."/>
            <person name="Woodward S."/>
            <person name="Yakovlev I."/>
            <person name="Garbelotto M."/>
            <person name="Martin F."/>
            <person name="Grigoriev I.V."/>
            <person name="Stenlid J."/>
        </authorList>
    </citation>
    <scope>NUCLEOTIDE SEQUENCE [LARGE SCALE GENOMIC DNA]</scope>
    <source>
        <strain evidence="1 2">TC 32-1</strain>
    </source>
</reference>
<evidence type="ECO:0000313" key="2">
    <source>
        <dbReference type="Proteomes" id="UP000030671"/>
    </source>
</evidence>
<organism evidence="1 2">
    <name type="scientific">Heterobasidion irregulare (strain TC 32-1)</name>
    <dbReference type="NCBI Taxonomy" id="747525"/>
    <lineage>
        <taxon>Eukaryota</taxon>
        <taxon>Fungi</taxon>
        <taxon>Dikarya</taxon>
        <taxon>Basidiomycota</taxon>
        <taxon>Agaricomycotina</taxon>
        <taxon>Agaricomycetes</taxon>
        <taxon>Russulales</taxon>
        <taxon>Bondarzewiaceae</taxon>
        <taxon>Heterobasidion</taxon>
        <taxon>Heterobasidion annosum species complex</taxon>
    </lineage>
</organism>
<dbReference type="Proteomes" id="UP000030671">
    <property type="component" value="Unassembled WGS sequence"/>
</dbReference>
<dbReference type="OrthoDB" id="3268922at2759"/>
<dbReference type="AlphaFoldDB" id="W4K9E5"/>
<dbReference type="EMBL" id="KI925457">
    <property type="protein sequence ID" value="ETW82457.1"/>
    <property type="molecule type" value="Genomic_DNA"/>
</dbReference>